<feature type="compositionally biased region" description="Polar residues" evidence="5">
    <location>
        <begin position="108"/>
        <end position="135"/>
    </location>
</feature>
<evidence type="ECO:0000256" key="2">
    <source>
        <dbReference type="ARBA" id="ARBA00022692"/>
    </source>
</evidence>
<dbReference type="EMBL" id="KN822989">
    <property type="protein sequence ID" value="KIO28852.1"/>
    <property type="molecule type" value="Genomic_DNA"/>
</dbReference>
<evidence type="ECO:0000313" key="8">
    <source>
        <dbReference type="EMBL" id="KIO28852.1"/>
    </source>
</evidence>
<organism evidence="8 9">
    <name type="scientific">Tulasnella calospora MUT 4182</name>
    <dbReference type="NCBI Taxonomy" id="1051891"/>
    <lineage>
        <taxon>Eukaryota</taxon>
        <taxon>Fungi</taxon>
        <taxon>Dikarya</taxon>
        <taxon>Basidiomycota</taxon>
        <taxon>Agaricomycotina</taxon>
        <taxon>Agaricomycetes</taxon>
        <taxon>Cantharellales</taxon>
        <taxon>Tulasnellaceae</taxon>
        <taxon>Tulasnella</taxon>
    </lineage>
</organism>
<feature type="compositionally biased region" description="Low complexity" evidence="5">
    <location>
        <begin position="447"/>
        <end position="457"/>
    </location>
</feature>
<feature type="compositionally biased region" description="Basic and acidic residues" evidence="5">
    <location>
        <begin position="799"/>
        <end position="815"/>
    </location>
</feature>
<feature type="compositionally biased region" description="Basic and acidic residues" evidence="5">
    <location>
        <begin position="633"/>
        <end position="645"/>
    </location>
</feature>
<dbReference type="GO" id="GO:0034975">
    <property type="term" value="P:protein folding in endoplasmic reticulum"/>
    <property type="evidence" value="ECO:0007669"/>
    <property type="project" value="TreeGrafter"/>
</dbReference>
<feature type="region of interest" description="Disordered" evidence="5">
    <location>
        <begin position="620"/>
        <end position="713"/>
    </location>
</feature>
<keyword evidence="9" id="KW-1185">Reference proteome</keyword>
<evidence type="ECO:0000256" key="4">
    <source>
        <dbReference type="ARBA" id="ARBA00023136"/>
    </source>
</evidence>
<feature type="compositionally biased region" description="Polar residues" evidence="5">
    <location>
        <begin position="859"/>
        <end position="877"/>
    </location>
</feature>
<dbReference type="STRING" id="1051891.A0A0C3M5D2"/>
<evidence type="ECO:0000259" key="7">
    <source>
        <dbReference type="PROSITE" id="PS51469"/>
    </source>
</evidence>
<feature type="signal peptide" evidence="6">
    <location>
        <begin position="1"/>
        <end position="19"/>
    </location>
</feature>
<dbReference type="Pfam" id="PF07738">
    <property type="entry name" value="Sad1_UNC"/>
    <property type="match status" value="1"/>
</dbReference>
<feature type="compositionally biased region" description="Polar residues" evidence="5">
    <location>
        <begin position="317"/>
        <end position="352"/>
    </location>
</feature>
<proteinExistence type="predicted"/>
<accession>A0A0C3M5D2</accession>
<dbReference type="Proteomes" id="UP000054248">
    <property type="component" value="Unassembled WGS sequence"/>
</dbReference>
<gene>
    <name evidence="8" type="ORF">M407DRAFT_21931</name>
</gene>
<reference evidence="8 9" key="1">
    <citation type="submission" date="2014-04" db="EMBL/GenBank/DDBJ databases">
        <authorList>
            <consortium name="DOE Joint Genome Institute"/>
            <person name="Kuo A."/>
            <person name="Girlanda M."/>
            <person name="Perotto S."/>
            <person name="Kohler A."/>
            <person name="Nagy L.G."/>
            <person name="Floudas D."/>
            <person name="Copeland A."/>
            <person name="Barry K.W."/>
            <person name="Cichocki N."/>
            <person name="Veneault-Fourrey C."/>
            <person name="LaButti K."/>
            <person name="Lindquist E.A."/>
            <person name="Lipzen A."/>
            <person name="Lundell T."/>
            <person name="Morin E."/>
            <person name="Murat C."/>
            <person name="Sun H."/>
            <person name="Tunlid A."/>
            <person name="Henrissat B."/>
            <person name="Grigoriev I.V."/>
            <person name="Hibbett D.S."/>
            <person name="Martin F."/>
            <person name="Nordberg H.P."/>
            <person name="Cantor M.N."/>
            <person name="Hua S.X."/>
        </authorList>
    </citation>
    <scope>NUCLEOTIDE SEQUENCE [LARGE SCALE GENOMIC DNA]</scope>
    <source>
        <strain evidence="8 9">MUT 4182</strain>
    </source>
</reference>
<keyword evidence="3" id="KW-1133">Transmembrane helix</keyword>
<reference evidence="9" key="2">
    <citation type="submission" date="2015-01" db="EMBL/GenBank/DDBJ databases">
        <title>Evolutionary Origins and Diversification of the Mycorrhizal Mutualists.</title>
        <authorList>
            <consortium name="DOE Joint Genome Institute"/>
            <consortium name="Mycorrhizal Genomics Consortium"/>
            <person name="Kohler A."/>
            <person name="Kuo A."/>
            <person name="Nagy L.G."/>
            <person name="Floudas D."/>
            <person name="Copeland A."/>
            <person name="Barry K.W."/>
            <person name="Cichocki N."/>
            <person name="Veneault-Fourrey C."/>
            <person name="LaButti K."/>
            <person name="Lindquist E.A."/>
            <person name="Lipzen A."/>
            <person name="Lundell T."/>
            <person name="Morin E."/>
            <person name="Murat C."/>
            <person name="Riley R."/>
            <person name="Ohm R."/>
            <person name="Sun H."/>
            <person name="Tunlid A."/>
            <person name="Henrissat B."/>
            <person name="Grigoriev I.V."/>
            <person name="Hibbett D.S."/>
            <person name="Martin F."/>
        </authorList>
    </citation>
    <scope>NUCLEOTIDE SEQUENCE [LARGE SCALE GENOMIC DNA]</scope>
    <source>
        <strain evidence="9">MUT 4182</strain>
    </source>
</reference>
<keyword evidence="4" id="KW-0472">Membrane</keyword>
<feature type="compositionally biased region" description="Polar residues" evidence="5">
    <location>
        <begin position="690"/>
        <end position="703"/>
    </location>
</feature>
<dbReference type="AlphaFoldDB" id="A0A0C3M5D2"/>
<evidence type="ECO:0000256" key="5">
    <source>
        <dbReference type="SAM" id="MobiDB-lite"/>
    </source>
</evidence>
<dbReference type="InterPro" id="IPR008979">
    <property type="entry name" value="Galactose-bd-like_sf"/>
</dbReference>
<dbReference type="Gene3D" id="2.60.120.260">
    <property type="entry name" value="Galactose-binding domain-like"/>
    <property type="match status" value="1"/>
</dbReference>
<dbReference type="HOGENOM" id="CLU_011244_0_0_1"/>
<dbReference type="InterPro" id="IPR045120">
    <property type="entry name" value="Suco/Slp1-like"/>
</dbReference>
<protein>
    <recommendedName>
        <fullName evidence="7">SUN domain-containing protein</fullName>
    </recommendedName>
</protein>
<evidence type="ECO:0000313" key="9">
    <source>
        <dbReference type="Proteomes" id="UP000054248"/>
    </source>
</evidence>
<feature type="chain" id="PRO_5002166792" description="SUN domain-containing protein" evidence="6">
    <location>
        <begin position="20"/>
        <end position="884"/>
    </location>
</feature>
<dbReference type="GO" id="GO:0012505">
    <property type="term" value="C:endomembrane system"/>
    <property type="evidence" value="ECO:0007669"/>
    <property type="project" value="UniProtKB-SubCell"/>
</dbReference>
<feature type="compositionally biased region" description="Gly residues" evidence="5">
    <location>
        <begin position="437"/>
        <end position="446"/>
    </location>
</feature>
<feature type="region of interest" description="Disordered" evidence="5">
    <location>
        <begin position="317"/>
        <end position="364"/>
    </location>
</feature>
<feature type="compositionally biased region" description="Low complexity" evidence="5">
    <location>
        <begin position="422"/>
        <end position="436"/>
    </location>
</feature>
<evidence type="ECO:0000256" key="6">
    <source>
        <dbReference type="SAM" id="SignalP"/>
    </source>
</evidence>
<comment type="subcellular location">
    <subcellularLocation>
        <location evidence="1">Endomembrane system</location>
    </subcellularLocation>
</comment>
<evidence type="ECO:0000256" key="1">
    <source>
        <dbReference type="ARBA" id="ARBA00004308"/>
    </source>
</evidence>
<dbReference type="PANTHER" id="PTHR12953:SF0">
    <property type="entry name" value="SUN DOMAIN-CONTAINING OSSIFICATION FACTOR"/>
    <property type="match status" value="1"/>
</dbReference>
<dbReference type="GO" id="GO:0016020">
    <property type="term" value="C:membrane"/>
    <property type="evidence" value="ECO:0007669"/>
    <property type="project" value="InterPro"/>
</dbReference>
<feature type="compositionally biased region" description="Basic residues" evidence="5">
    <location>
        <begin position="738"/>
        <end position="748"/>
    </location>
</feature>
<dbReference type="GO" id="GO:0005737">
    <property type="term" value="C:cytoplasm"/>
    <property type="evidence" value="ECO:0007669"/>
    <property type="project" value="TreeGrafter"/>
</dbReference>
<dbReference type="OrthoDB" id="266334at2759"/>
<name>A0A0C3M5D2_9AGAM</name>
<keyword evidence="2" id="KW-0812">Transmembrane</keyword>
<feature type="region of interest" description="Disordered" evidence="5">
    <location>
        <begin position="399"/>
        <end position="463"/>
    </location>
</feature>
<feature type="compositionally biased region" description="Polar residues" evidence="5">
    <location>
        <begin position="620"/>
        <end position="629"/>
    </location>
</feature>
<keyword evidence="6" id="KW-0732">Signal</keyword>
<sequence>MKSLQFLSLLHLVARSTNTFQNDSTSNPAHDILCYYDPFYHLRLDYPPICSLSPKAGSADPTPEILSFEEWKAARQIAVESMHKVHSDPDNTAQHPNKSAHEEDERTGSSSTKDGSQLSGEDSSGGSLVQETKSQQVRVPLKDRFNYASQDCTARIHSSHKGGKSPSAILSSKKDRYMLSPCNSKNKFVVVELCDDVRIDTVQLANYEFFSGVFKDVKISLADSAPGDSLSWVDAGTYRAKNVRSVQSFHPLQGRQKFWRYIRVDFLSHYGNEYYCPVSLLRVYGLTHMEDYKWVGWQTDEVLVEAQTIKPEEAIVSSATQTQDNPSTQLASAQPQLSATEVSLPSSSQHVPTPTIRRRTDGSIVGDSTRLVPALIPAVPSTTEAKHSDSHVVQVAENVKFDEAKDRPHIPLPDASGKPLQPSRVQSSSSSQDASAGDGGGSGGSSSGIISVASPSADDTPSARLSSVVSSYSSATMPTTSSHASSSVIPSAPTPIFHPGGGESIYRTIMNRLHVLEMNSTLGIRYVEEQTRSLRDVVRKLEEDLGRLDELGKRQQRLFERAVVEMEKQRQESDFEIRKLVADVQTLAREITLEKRLGFLQLCLLICAFIFMGLTRGSRDQNFAPQPSAGSIRRSDSIRSGDWTRSRGHRQSQDVIRPPRRYSGSGPKTSPKPQISFHRNNPSAGDPFILSTTLDDGGPSTSYHFPPSQAHAQHTNLARLNRHTRQRVISSPSLPIKLRHSSPRRMAPHLHEVKPIEPSRRRFQIDLGEEEDEEGGTPRVRRTLPSEGHVIPFPLGSVKGKESSASDQAREERETSPSSTAAGDDISSDEAGVWEDTSTEGGDEEGLDAPGPDEPGPQSRFSPSPVSVRCETNQSVETLRLGQV</sequence>
<evidence type="ECO:0000256" key="3">
    <source>
        <dbReference type="ARBA" id="ARBA00022989"/>
    </source>
</evidence>
<feature type="compositionally biased region" description="Acidic residues" evidence="5">
    <location>
        <begin position="837"/>
        <end position="847"/>
    </location>
</feature>
<feature type="region of interest" description="Disordered" evidence="5">
    <location>
        <begin position="81"/>
        <end position="135"/>
    </location>
</feature>
<dbReference type="InterPro" id="IPR012919">
    <property type="entry name" value="SUN_dom"/>
</dbReference>
<feature type="domain" description="SUN" evidence="7">
    <location>
        <begin position="125"/>
        <end position="288"/>
    </location>
</feature>
<feature type="compositionally biased region" description="Basic and acidic residues" evidence="5">
    <location>
        <begin position="749"/>
        <end position="764"/>
    </location>
</feature>
<feature type="compositionally biased region" description="Polar residues" evidence="5">
    <location>
        <begin position="666"/>
        <end position="683"/>
    </location>
</feature>
<feature type="compositionally biased region" description="Basic and acidic residues" evidence="5">
    <location>
        <begin position="399"/>
        <end position="409"/>
    </location>
</feature>
<dbReference type="SUPFAM" id="SSF49785">
    <property type="entry name" value="Galactose-binding domain-like"/>
    <property type="match status" value="1"/>
</dbReference>
<dbReference type="PANTHER" id="PTHR12953">
    <property type="entry name" value="MEMBRANE PROTEIN CH1 RELATED"/>
    <property type="match status" value="1"/>
</dbReference>
<feature type="region of interest" description="Disordered" evidence="5">
    <location>
        <begin position="738"/>
        <end position="884"/>
    </location>
</feature>
<dbReference type="PROSITE" id="PS51469">
    <property type="entry name" value="SUN"/>
    <property type="match status" value="1"/>
</dbReference>